<evidence type="ECO:0000313" key="10">
    <source>
        <dbReference type="Proteomes" id="UP000538666"/>
    </source>
</evidence>
<keyword evidence="3" id="KW-1134">Transmembrane beta strand</keyword>
<keyword evidence="4" id="KW-0812">Transmembrane</keyword>
<dbReference type="Gene3D" id="2.60.40.1120">
    <property type="entry name" value="Carboxypeptidase-like, regulatory domain"/>
    <property type="match status" value="1"/>
</dbReference>
<dbReference type="GO" id="GO:0030246">
    <property type="term" value="F:carbohydrate binding"/>
    <property type="evidence" value="ECO:0007669"/>
    <property type="project" value="InterPro"/>
</dbReference>
<comment type="caution">
    <text evidence="9">The sequence shown here is derived from an EMBL/GenBank/DDBJ whole genome shotgun (WGS) entry which is preliminary data.</text>
</comment>
<evidence type="ECO:0000256" key="3">
    <source>
        <dbReference type="ARBA" id="ARBA00022452"/>
    </source>
</evidence>
<evidence type="ECO:0000256" key="6">
    <source>
        <dbReference type="ARBA" id="ARBA00023136"/>
    </source>
</evidence>
<dbReference type="RefSeq" id="WP_050059399.1">
    <property type="nucleotide sequence ID" value="NZ_JACHEK010000005.1"/>
</dbReference>
<keyword evidence="6" id="KW-0472">Membrane</keyword>
<evidence type="ECO:0000313" key="9">
    <source>
        <dbReference type="EMBL" id="MBB6145072.1"/>
    </source>
</evidence>
<evidence type="ECO:0000256" key="4">
    <source>
        <dbReference type="ARBA" id="ARBA00022692"/>
    </source>
</evidence>
<dbReference type="GO" id="GO:0044718">
    <property type="term" value="P:siderophore transmembrane transport"/>
    <property type="evidence" value="ECO:0007669"/>
    <property type="project" value="TreeGrafter"/>
</dbReference>
<keyword evidence="2" id="KW-0813">Transport</keyword>
<dbReference type="InterPro" id="IPR013784">
    <property type="entry name" value="Carb-bd-like_fold"/>
</dbReference>
<dbReference type="PANTHER" id="PTHR30069">
    <property type="entry name" value="TONB-DEPENDENT OUTER MEMBRANE RECEPTOR"/>
    <property type="match status" value="1"/>
</dbReference>
<name>A0A841JUK2_9BACT</name>
<dbReference type="InterPro" id="IPR039426">
    <property type="entry name" value="TonB-dep_rcpt-like"/>
</dbReference>
<evidence type="ECO:0000256" key="2">
    <source>
        <dbReference type="ARBA" id="ARBA00022448"/>
    </source>
</evidence>
<dbReference type="GO" id="GO:0015344">
    <property type="term" value="F:siderophore uptake transmembrane transporter activity"/>
    <property type="evidence" value="ECO:0007669"/>
    <property type="project" value="TreeGrafter"/>
</dbReference>
<dbReference type="Proteomes" id="UP000538666">
    <property type="component" value="Unassembled WGS sequence"/>
</dbReference>
<evidence type="ECO:0000256" key="5">
    <source>
        <dbReference type="ARBA" id="ARBA00022729"/>
    </source>
</evidence>
<sequence length="1066" mass="114221">MSPTLRAQTFRGSINGVVTDQSGAVVAAAQVEATDVATGIAHTTITSSGGEFSFQDLPLGSYSVSATASGFQKIKVDKVPVTAGTVYTLPIKLGVAQTATTIEVNAAALTLDTTSTTQTAGVGGKPLQDTPLNGRDFTQLIILSPGFSNSGAGGFGSLNGTRANQINWQIDGIDNNDLWHNIPAVNQGGVSGIAGIVLPIDAVDQFSAQTQASPESGRNPGGSVNLSLKSGGNQLHGSLYYYNRNEFFGATNPFTAPVKQEVRNYNYGFSAGGPFIKDKLFWFTTFEHQRFTIGVPNNATEPTQGYQSAAEATLAKFGVPVNPLSAKLLSTLWPADAVGAGPASPNNYTSTQPEYGYSYNGLAKVDYTINDKNSLTAHWFVGQGNQVAPVTGSSLFYYYEVAPIHVQNYAIVYNHVFTPTITNQVLAGVNYFNQVFNDFNNSFDSASLGLVTGSGLAGSPNIQISGFDQVGLTPPEGRNDITGHLTDDLSWTVGKHQFKFGGEFRKAQLDEFYHRHALGSFIFDGTQGPTPQALNPATGLPAVAWDSGDPRVDALSDFLAGNLKTGSIALGDPDRQVFVNTLDFFAQDSWQLSPKFNVNYGLRWDYEGPLHNQYKNLSVFRPNLGGIVYQGAGIDSLYDSTYTDFSPRFGFSYQVTPSTVVRAGAGLYFDTPNLNPFLDNRPGNGAPNGVEGNPGGPNPVVTATAVPQTLMSGVDPFTQGTPSNSLFSIAKNFVPSRNVNYNFQVEQSLSNKLVAQIGYVGSEGRHLLSILDINQAALSSVYSAPGFACPAAFTPQNCSRPYFSQFPNDTFINQIESIGTSNYNSLQATIRASGYHGLTLQAAYTWSHSFDEVTAYRGALPQDSTNFKGDYGPSDFDNRNIFDTLITYEVPGSQHWKPLTKGWQLNSLMTFHGGLPFSVYSSADTSGTDDGNQRANPVAGVDPYAGFRKGGVGVNWLNPAAFADAPAGTWGTTSRNAYYGPGFGDVDFSVFKNTPIGERVTTQFRVEMFNLFNRTNYAPPLNGNFNPSYTQDNALTLFTTIGSFNGAPGIGAGEPFNTQLALKIIF</sequence>
<dbReference type="Pfam" id="PF25183">
    <property type="entry name" value="OMP_b-brl_4"/>
    <property type="match status" value="1"/>
</dbReference>
<dbReference type="InterPro" id="IPR057601">
    <property type="entry name" value="Oar-like_b-barrel"/>
</dbReference>
<evidence type="ECO:0000256" key="1">
    <source>
        <dbReference type="ARBA" id="ARBA00004571"/>
    </source>
</evidence>
<protein>
    <submittedName>
        <fullName evidence="9">Outer membrane receptor protein involved in Fe transport</fullName>
    </submittedName>
</protein>
<organism evidence="9 10">
    <name type="scientific">Silvibacterium bohemicum</name>
    <dbReference type="NCBI Taxonomy" id="1577686"/>
    <lineage>
        <taxon>Bacteria</taxon>
        <taxon>Pseudomonadati</taxon>
        <taxon>Acidobacteriota</taxon>
        <taxon>Terriglobia</taxon>
        <taxon>Terriglobales</taxon>
        <taxon>Acidobacteriaceae</taxon>
        <taxon>Silvibacterium</taxon>
    </lineage>
</organism>
<dbReference type="AlphaFoldDB" id="A0A841JUK2"/>
<dbReference type="PANTHER" id="PTHR30069:SF29">
    <property type="entry name" value="HEMOGLOBIN AND HEMOGLOBIN-HAPTOGLOBIN-BINDING PROTEIN 1-RELATED"/>
    <property type="match status" value="1"/>
</dbReference>
<dbReference type="SUPFAM" id="SSF49452">
    <property type="entry name" value="Starch-binding domain-like"/>
    <property type="match status" value="1"/>
</dbReference>
<proteinExistence type="predicted"/>
<accession>A0A841JUK2</accession>
<dbReference type="EMBL" id="JACHEK010000005">
    <property type="protein sequence ID" value="MBB6145072.1"/>
    <property type="molecule type" value="Genomic_DNA"/>
</dbReference>
<feature type="domain" description="TonB-dependent transporter Oar-like beta-barrel" evidence="8">
    <location>
        <begin position="228"/>
        <end position="1028"/>
    </location>
</feature>
<dbReference type="InterPro" id="IPR036942">
    <property type="entry name" value="Beta-barrel_TonB_sf"/>
</dbReference>
<keyword evidence="9" id="KW-0675">Receptor</keyword>
<dbReference type="GO" id="GO:0009279">
    <property type="term" value="C:cell outer membrane"/>
    <property type="evidence" value="ECO:0007669"/>
    <property type="project" value="UniProtKB-SubCell"/>
</dbReference>
<keyword evidence="5" id="KW-0732">Signal</keyword>
<keyword evidence="10" id="KW-1185">Reference proteome</keyword>
<evidence type="ECO:0000259" key="8">
    <source>
        <dbReference type="Pfam" id="PF25183"/>
    </source>
</evidence>
<dbReference type="Gene3D" id="2.40.170.20">
    <property type="entry name" value="TonB-dependent receptor, beta-barrel domain"/>
    <property type="match status" value="1"/>
</dbReference>
<gene>
    <name evidence="9" type="ORF">HNQ77_003028</name>
</gene>
<reference evidence="9 10" key="1">
    <citation type="submission" date="2020-08" db="EMBL/GenBank/DDBJ databases">
        <title>Genomic Encyclopedia of Type Strains, Phase IV (KMG-IV): sequencing the most valuable type-strain genomes for metagenomic binning, comparative biology and taxonomic classification.</title>
        <authorList>
            <person name="Goeker M."/>
        </authorList>
    </citation>
    <scope>NUCLEOTIDE SEQUENCE [LARGE SCALE GENOMIC DNA]</scope>
    <source>
        <strain evidence="9 10">DSM 103733</strain>
    </source>
</reference>
<keyword evidence="7" id="KW-0998">Cell outer membrane</keyword>
<dbReference type="SUPFAM" id="SSF56935">
    <property type="entry name" value="Porins"/>
    <property type="match status" value="1"/>
</dbReference>
<dbReference type="Pfam" id="PF13620">
    <property type="entry name" value="CarboxypepD_reg"/>
    <property type="match status" value="1"/>
</dbReference>
<comment type="subcellular location">
    <subcellularLocation>
        <location evidence="1">Cell outer membrane</location>
        <topology evidence="1">Multi-pass membrane protein</topology>
    </subcellularLocation>
</comment>
<evidence type="ECO:0000256" key="7">
    <source>
        <dbReference type="ARBA" id="ARBA00023237"/>
    </source>
</evidence>